<accession>A0A397VU07</accession>
<dbReference type="Gene3D" id="1.10.510.10">
    <property type="entry name" value="Transferase(Phosphotransferase) domain 1"/>
    <property type="match status" value="1"/>
</dbReference>
<dbReference type="OrthoDB" id="4062651at2759"/>
<proteinExistence type="inferred from homology"/>
<evidence type="ECO:0000313" key="9">
    <source>
        <dbReference type="Proteomes" id="UP000266673"/>
    </source>
</evidence>
<dbReference type="InterPro" id="IPR000719">
    <property type="entry name" value="Prot_kinase_dom"/>
</dbReference>
<dbReference type="InterPro" id="IPR001245">
    <property type="entry name" value="Ser-Thr/Tyr_kinase_cat_dom"/>
</dbReference>
<comment type="similarity">
    <text evidence="1">Belongs to the protein kinase superfamily. TKL Ser/Thr protein kinase family.</text>
</comment>
<evidence type="ECO:0000256" key="5">
    <source>
        <dbReference type="ARBA" id="ARBA00022777"/>
    </source>
</evidence>
<keyword evidence="9" id="KW-1185">Reference proteome</keyword>
<dbReference type="PANTHER" id="PTHR46485:SF5">
    <property type="entry name" value="CENTER DIVIDER, ISOFORM A"/>
    <property type="match status" value="1"/>
</dbReference>
<keyword evidence="2" id="KW-0723">Serine/threonine-protein kinase</keyword>
<name>A0A397VU07_9GLOM</name>
<dbReference type="InterPro" id="IPR011009">
    <property type="entry name" value="Kinase-like_dom_sf"/>
</dbReference>
<dbReference type="AlphaFoldDB" id="A0A397VU07"/>
<dbReference type="STRING" id="44941.A0A397VU07"/>
<gene>
    <name evidence="8" type="ORF">C2G38_668703</name>
</gene>
<evidence type="ECO:0000256" key="6">
    <source>
        <dbReference type="ARBA" id="ARBA00022840"/>
    </source>
</evidence>
<sequence>MSFYKLKGRIKCFMILEYARDGNLRDYLRQNFKNLDWKKKFSIGKQIANGLKALHDQNIAHKDLNPNNVLVHGDRMMITDFGISKSSLLAWDSFSKKGMAAYIDPILGRSTTSQKTISSQY</sequence>
<dbReference type="Pfam" id="PF07714">
    <property type="entry name" value="PK_Tyr_Ser-Thr"/>
    <property type="match status" value="1"/>
</dbReference>
<evidence type="ECO:0000256" key="1">
    <source>
        <dbReference type="ARBA" id="ARBA00005843"/>
    </source>
</evidence>
<dbReference type="InterPro" id="IPR050940">
    <property type="entry name" value="Actin_reg-Ser/Thr_kinase"/>
</dbReference>
<comment type="caution">
    <text evidence="8">The sequence shown here is derived from an EMBL/GenBank/DDBJ whole genome shotgun (WGS) entry which is preliminary data.</text>
</comment>
<evidence type="ECO:0000256" key="4">
    <source>
        <dbReference type="ARBA" id="ARBA00022741"/>
    </source>
</evidence>
<keyword evidence="5 8" id="KW-0418">Kinase</keyword>
<dbReference type="PROSITE" id="PS50011">
    <property type="entry name" value="PROTEIN_KINASE_DOM"/>
    <property type="match status" value="1"/>
</dbReference>
<keyword evidence="4" id="KW-0547">Nucleotide-binding</keyword>
<keyword evidence="3" id="KW-0808">Transferase</keyword>
<evidence type="ECO:0000313" key="8">
    <source>
        <dbReference type="EMBL" id="RIB24469.1"/>
    </source>
</evidence>
<evidence type="ECO:0000256" key="2">
    <source>
        <dbReference type="ARBA" id="ARBA00022527"/>
    </source>
</evidence>
<dbReference type="Proteomes" id="UP000266673">
    <property type="component" value="Unassembled WGS sequence"/>
</dbReference>
<reference evidence="8 9" key="1">
    <citation type="submission" date="2018-06" db="EMBL/GenBank/DDBJ databases">
        <title>Comparative genomics reveals the genomic features of Rhizophagus irregularis, R. cerebriforme, R. diaphanum and Gigaspora rosea, and their symbiotic lifestyle signature.</title>
        <authorList>
            <person name="Morin E."/>
            <person name="San Clemente H."/>
            <person name="Chen E.C.H."/>
            <person name="De La Providencia I."/>
            <person name="Hainaut M."/>
            <person name="Kuo A."/>
            <person name="Kohler A."/>
            <person name="Murat C."/>
            <person name="Tang N."/>
            <person name="Roy S."/>
            <person name="Loubradou J."/>
            <person name="Henrissat B."/>
            <person name="Grigoriev I.V."/>
            <person name="Corradi N."/>
            <person name="Roux C."/>
            <person name="Martin F.M."/>
        </authorList>
    </citation>
    <scope>NUCLEOTIDE SEQUENCE [LARGE SCALE GENOMIC DNA]</scope>
    <source>
        <strain evidence="8 9">DAOM 194757</strain>
    </source>
</reference>
<dbReference type="GO" id="GO:0004674">
    <property type="term" value="F:protein serine/threonine kinase activity"/>
    <property type="evidence" value="ECO:0007669"/>
    <property type="project" value="UniProtKB-KW"/>
</dbReference>
<keyword evidence="6" id="KW-0067">ATP-binding</keyword>
<protein>
    <submittedName>
        <fullName evidence="8">Kinase-like domain-containing protein</fullName>
    </submittedName>
</protein>
<organism evidence="8 9">
    <name type="scientific">Gigaspora rosea</name>
    <dbReference type="NCBI Taxonomy" id="44941"/>
    <lineage>
        <taxon>Eukaryota</taxon>
        <taxon>Fungi</taxon>
        <taxon>Fungi incertae sedis</taxon>
        <taxon>Mucoromycota</taxon>
        <taxon>Glomeromycotina</taxon>
        <taxon>Glomeromycetes</taxon>
        <taxon>Diversisporales</taxon>
        <taxon>Gigasporaceae</taxon>
        <taxon>Gigaspora</taxon>
    </lineage>
</organism>
<feature type="domain" description="Protein kinase" evidence="7">
    <location>
        <begin position="1"/>
        <end position="121"/>
    </location>
</feature>
<dbReference type="GO" id="GO:0005524">
    <property type="term" value="F:ATP binding"/>
    <property type="evidence" value="ECO:0007669"/>
    <property type="project" value="UniProtKB-KW"/>
</dbReference>
<evidence type="ECO:0000259" key="7">
    <source>
        <dbReference type="PROSITE" id="PS50011"/>
    </source>
</evidence>
<dbReference type="PANTHER" id="PTHR46485">
    <property type="entry name" value="LIM DOMAIN KINASE 1"/>
    <property type="match status" value="1"/>
</dbReference>
<dbReference type="SUPFAM" id="SSF56112">
    <property type="entry name" value="Protein kinase-like (PK-like)"/>
    <property type="match status" value="1"/>
</dbReference>
<dbReference type="EMBL" id="QKWP01000215">
    <property type="protein sequence ID" value="RIB24469.1"/>
    <property type="molecule type" value="Genomic_DNA"/>
</dbReference>
<evidence type="ECO:0000256" key="3">
    <source>
        <dbReference type="ARBA" id="ARBA00022679"/>
    </source>
</evidence>